<organism evidence="1 2">
    <name type="scientific">Guyanagaster necrorhizus</name>
    <dbReference type="NCBI Taxonomy" id="856835"/>
    <lineage>
        <taxon>Eukaryota</taxon>
        <taxon>Fungi</taxon>
        <taxon>Dikarya</taxon>
        <taxon>Basidiomycota</taxon>
        <taxon>Agaricomycotina</taxon>
        <taxon>Agaricomycetes</taxon>
        <taxon>Agaricomycetidae</taxon>
        <taxon>Agaricales</taxon>
        <taxon>Marasmiineae</taxon>
        <taxon>Physalacriaceae</taxon>
        <taxon>Guyanagaster</taxon>
    </lineage>
</organism>
<dbReference type="EMBL" id="MU250550">
    <property type="protein sequence ID" value="KAG7442560.1"/>
    <property type="molecule type" value="Genomic_DNA"/>
</dbReference>
<evidence type="ECO:0000313" key="2">
    <source>
        <dbReference type="Proteomes" id="UP000812287"/>
    </source>
</evidence>
<comment type="caution">
    <text evidence="1">The sequence shown here is derived from an EMBL/GenBank/DDBJ whole genome shotgun (WGS) entry which is preliminary data.</text>
</comment>
<reference evidence="1" key="1">
    <citation type="submission" date="2020-11" db="EMBL/GenBank/DDBJ databases">
        <title>Adaptations for nitrogen fixation in a non-lichenized fungal sporocarp promotes dispersal by wood-feeding termites.</title>
        <authorList>
            <consortium name="DOE Joint Genome Institute"/>
            <person name="Koch R.A."/>
            <person name="Yoon G."/>
            <person name="Arayal U."/>
            <person name="Lail K."/>
            <person name="Amirebrahimi M."/>
            <person name="Labutti K."/>
            <person name="Lipzen A."/>
            <person name="Riley R."/>
            <person name="Barry K."/>
            <person name="Henrissat B."/>
            <person name="Grigoriev I.V."/>
            <person name="Herr J.R."/>
            <person name="Aime M.C."/>
        </authorList>
    </citation>
    <scope>NUCLEOTIDE SEQUENCE</scope>
    <source>
        <strain evidence="1">MCA 3950</strain>
    </source>
</reference>
<dbReference type="RefSeq" id="XP_043036060.1">
    <property type="nucleotide sequence ID" value="XM_043187024.1"/>
</dbReference>
<keyword evidence="2" id="KW-1185">Reference proteome</keyword>
<feature type="non-terminal residue" evidence="1">
    <location>
        <position position="1"/>
    </location>
</feature>
<accession>A0A9P7VLI7</accession>
<proteinExistence type="predicted"/>
<dbReference type="Proteomes" id="UP000812287">
    <property type="component" value="Unassembled WGS sequence"/>
</dbReference>
<gene>
    <name evidence="1" type="ORF">BT62DRAFT_935855</name>
</gene>
<protein>
    <submittedName>
        <fullName evidence="1">Uncharacterized protein</fullName>
    </submittedName>
</protein>
<dbReference type="AlphaFoldDB" id="A0A9P7VLI7"/>
<sequence>MEALLESVILTLLPQMSPQQLQDYRGVLVSFHDISYYSTLRNRKTRRALEYICWTRTNSICHCTCLFPMSRK</sequence>
<evidence type="ECO:0000313" key="1">
    <source>
        <dbReference type="EMBL" id="KAG7442560.1"/>
    </source>
</evidence>
<name>A0A9P7VLI7_9AGAR</name>
<dbReference type="GeneID" id="66109321"/>